<comment type="similarity">
    <text evidence="2">Belongs to the glutaredoxin family. CC-type subfamily.</text>
</comment>
<evidence type="ECO:0000256" key="4">
    <source>
        <dbReference type="ARBA" id="ARBA00023284"/>
    </source>
</evidence>
<sequence>MDALTPMVHEKPVVIFSRTNTDPISHSMKQLITSYGANPTIYEIDEIPNRDEVRNALQSLGHTLNLPAIFIGGAFIGGPNEVIGLQIRGELVQKLINASAIWVWNRS</sequence>
<keyword evidence="3" id="KW-0963">Cytoplasm</keyword>
<accession>A0AAW1KZP2</accession>
<keyword evidence="7" id="KW-1185">Reference proteome</keyword>
<dbReference type="Gene3D" id="3.40.30.10">
    <property type="entry name" value="Glutaredoxin"/>
    <property type="match status" value="1"/>
</dbReference>
<organism evidence="6 7">
    <name type="scientific">Saponaria officinalis</name>
    <name type="common">Common soapwort</name>
    <name type="synonym">Lychnis saponaria</name>
    <dbReference type="NCBI Taxonomy" id="3572"/>
    <lineage>
        <taxon>Eukaryota</taxon>
        <taxon>Viridiplantae</taxon>
        <taxon>Streptophyta</taxon>
        <taxon>Embryophyta</taxon>
        <taxon>Tracheophyta</taxon>
        <taxon>Spermatophyta</taxon>
        <taxon>Magnoliopsida</taxon>
        <taxon>eudicotyledons</taxon>
        <taxon>Gunneridae</taxon>
        <taxon>Pentapetalae</taxon>
        <taxon>Caryophyllales</taxon>
        <taxon>Caryophyllaceae</taxon>
        <taxon>Caryophylleae</taxon>
        <taxon>Saponaria</taxon>
    </lineage>
</organism>
<dbReference type="InterPro" id="IPR011905">
    <property type="entry name" value="GlrX-like_pln_2"/>
</dbReference>
<evidence type="ECO:0000256" key="3">
    <source>
        <dbReference type="ARBA" id="ARBA00022490"/>
    </source>
</evidence>
<name>A0AAW1KZP2_SAPOF</name>
<evidence type="ECO:0000256" key="2">
    <source>
        <dbReference type="ARBA" id="ARBA00007568"/>
    </source>
</evidence>
<dbReference type="PROSITE" id="PS51354">
    <property type="entry name" value="GLUTAREDOXIN_2"/>
    <property type="match status" value="1"/>
</dbReference>
<protein>
    <recommendedName>
        <fullName evidence="5">Glutaredoxin domain-containing protein</fullName>
    </recommendedName>
</protein>
<dbReference type="SUPFAM" id="SSF52833">
    <property type="entry name" value="Thioredoxin-like"/>
    <property type="match status" value="1"/>
</dbReference>
<proteinExistence type="inferred from homology"/>
<evidence type="ECO:0000313" key="7">
    <source>
        <dbReference type="Proteomes" id="UP001443914"/>
    </source>
</evidence>
<dbReference type="Pfam" id="PF00462">
    <property type="entry name" value="Glutaredoxin"/>
    <property type="match status" value="1"/>
</dbReference>
<keyword evidence="4" id="KW-0676">Redox-active center</keyword>
<evidence type="ECO:0000256" key="1">
    <source>
        <dbReference type="ARBA" id="ARBA00004496"/>
    </source>
</evidence>
<comment type="caution">
    <text evidence="6">The sequence shown here is derived from an EMBL/GenBank/DDBJ whole genome shotgun (WGS) entry which is preliminary data.</text>
</comment>
<dbReference type="AlphaFoldDB" id="A0AAW1KZP2"/>
<dbReference type="PANTHER" id="PTHR10168">
    <property type="entry name" value="GLUTAREDOXIN"/>
    <property type="match status" value="1"/>
</dbReference>
<reference evidence="6" key="1">
    <citation type="submission" date="2024-03" db="EMBL/GenBank/DDBJ databases">
        <title>WGS assembly of Saponaria officinalis var. Norfolk2.</title>
        <authorList>
            <person name="Jenkins J."/>
            <person name="Shu S."/>
            <person name="Grimwood J."/>
            <person name="Barry K."/>
            <person name="Goodstein D."/>
            <person name="Schmutz J."/>
            <person name="Leebens-Mack J."/>
            <person name="Osbourn A."/>
        </authorList>
    </citation>
    <scope>NUCLEOTIDE SEQUENCE [LARGE SCALE GENOMIC DNA]</scope>
    <source>
        <strain evidence="6">JIC</strain>
    </source>
</reference>
<dbReference type="InterPro" id="IPR036249">
    <property type="entry name" value="Thioredoxin-like_sf"/>
</dbReference>
<evidence type="ECO:0000259" key="5">
    <source>
        <dbReference type="Pfam" id="PF00462"/>
    </source>
</evidence>
<dbReference type="GO" id="GO:0005737">
    <property type="term" value="C:cytoplasm"/>
    <property type="evidence" value="ECO:0007669"/>
    <property type="project" value="UniProtKB-SubCell"/>
</dbReference>
<dbReference type="Proteomes" id="UP001443914">
    <property type="component" value="Unassembled WGS sequence"/>
</dbReference>
<dbReference type="InterPro" id="IPR002109">
    <property type="entry name" value="Glutaredoxin"/>
</dbReference>
<feature type="domain" description="Glutaredoxin" evidence="5">
    <location>
        <begin position="13"/>
        <end position="76"/>
    </location>
</feature>
<dbReference type="CDD" id="cd03419">
    <property type="entry name" value="GRX_GRXh_1_2_like"/>
    <property type="match status" value="1"/>
</dbReference>
<gene>
    <name evidence="6" type="ORF">RND81_05G200500</name>
</gene>
<dbReference type="EMBL" id="JBDFQZ010000005">
    <property type="protein sequence ID" value="KAK9726233.1"/>
    <property type="molecule type" value="Genomic_DNA"/>
</dbReference>
<evidence type="ECO:0000313" key="6">
    <source>
        <dbReference type="EMBL" id="KAK9726233.1"/>
    </source>
</evidence>
<comment type="subcellular location">
    <subcellularLocation>
        <location evidence="1">Cytoplasm</location>
    </subcellularLocation>
</comment>